<protein>
    <recommendedName>
        <fullName evidence="10">NADH-quinone oxidoreductase</fullName>
        <ecNumber evidence="10">7.1.1.-</ecNumber>
    </recommendedName>
</protein>
<dbReference type="PROSITE" id="PS00642">
    <property type="entry name" value="COMPLEX1_75K_2"/>
    <property type="match status" value="1"/>
</dbReference>
<evidence type="ECO:0000259" key="12">
    <source>
        <dbReference type="PROSITE" id="PS51669"/>
    </source>
</evidence>
<proteinExistence type="inferred from homology"/>
<dbReference type="Pfam" id="PF22151">
    <property type="entry name" value="Fer4_NDSU1"/>
    <property type="match status" value="1"/>
</dbReference>
<dbReference type="Proteomes" id="UP000285324">
    <property type="component" value="Unassembled WGS sequence"/>
</dbReference>
<keyword evidence="10" id="KW-0001">2Fe-2S</keyword>
<dbReference type="SUPFAM" id="SSF54292">
    <property type="entry name" value="2Fe-2S ferredoxin-like"/>
    <property type="match status" value="1"/>
</dbReference>
<dbReference type="Gene3D" id="3.40.50.740">
    <property type="match status" value="2"/>
</dbReference>
<comment type="similarity">
    <text evidence="2 10">Belongs to the complex I 75 kDa subunit family.</text>
</comment>
<dbReference type="InterPro" id="IPR001041">
    <property type="entry name" value="2Fe-2S_ferredoxin-type"/>
</dbReference>
<feature type="domain" description="2Fe-2S ferredoxin-type" evidence="11">
    <location>
        <begin position="1"/>
        <end position="78"/>
    </location>
</feature>
<dbReference type="InterPro" id="IPR019574">
    <property type="entry name" value="NADH_UbQ_OxRdtase_Gsu_4Fe4S-bd"/>
</dbReference>
<dbReference type="PROSITE" id="PS00641">
    <property type="entry name" value="COMPLEX1_75K_1"/>
    <property type="match status" value="1"/>
</dbReference>
<keyword evidence="10" id="KW-0874">Quinone</keyword>
<dbReference type="GO" id="GO:0008137">
    <property type="term" value="F:NADH dehydrogenase (ubiquinone) activity"/>
    <property type="evidence" value="ECO:0007669"/>
    <property type="project" value="UniProtKB-UniRule"/>
</dbReference>
<dbReference type="PANTHER" id="PTHR43105">
    <property type="entry name" value="RESPIRATORY NITRATE REDUCTASE"/>
    <property type="match status" value="1"/>
</dbReference>
<dbReference type="PROSITE" id="PS51839">
    <property type="entry name" value="4FE4S_HC3"/>
    <property type="match status" value="1"/>
</dbReference>
<evidence type="ECO:0000256" key="7">
    <source>
        <dbReference type="ARBA" id="ARBA00023014"/>
    </source>
</evidence>
<dbReference type="OrthoDB" id="9810782at2"/>
<feature type="domain" description="4Fe-4S Mo/W bis-MGD-type" evidence="12">
    <location>
        <begin position="216"/>
        <end position="272"/>
    </location>
</feature>
<dbReference type="Pfam" id="PF00384">
    <property type="entry name" value="Molybdopterin"/>
    <property type="match status" value="1"/>
</dbReference>
<keyword evidence="4 10" id="KW-0479">Metal-binding</keyword>
<evidence type="ECO:0000256" key="9">
    <source>
        <dbReference type="ARBA" id="ARBA00047712"/>
    </source>
</evidence>
<evidence type="ECO:0000256" key="3">
    <source>
        <dbReference type="ARBA" id="ARBA00022485"/>
    </source>
</evidence>
<dbReference type="InterPro" id="IPR010228">
    <property type="entry name" value="NADH_UbQ_OxRdtase_Gsu"/>
</dbReference>
<dbReference type="GO" id="GO:0051537">
    <property type="term" value="F:2 iron, 2 sulfur cluster binding"/>
    <property type="evidence" value="ECO:0007669"/>
    <property type="project" value="UniProtKB-UniRule"/>
</dbReference>
<dbReference type="InterPro" id="IPR006656">
    <property type="entry name" value="Mopterin_OxRdtase"/>
</dbReference>
<keyword evidence="7 10" id="KW-0411">Iron-sulfur</keyword>
<dbReference type="InterPro" id="IPR054351">
    <property type="entry name" value="NADH_UbQ_OxRdtase_ferredoxin"/>
</dbReference>
<evidence type="ECO:0000256" key="2">
    <source>
        <dbReference type="ARBA" id="ARBA00005404"/>
    </source>
</evidence>
<keyword evidence="8 10" id="KW-0520">NAD</keyword>
<evidence type="ECO:0000256" key="8">
    <source>
        <dbReference type="ARBA" id="ARBA00023027"/>
    </source>
</evidence>
<dbReference type="InterPro" id="IPR036010">
    <property type="entry name" value="2Fe-2S_ferredoxin-like_sf"/>
</dbReference>
<evidence type="ECO:0000256" key="5">
    <source>
        <dbReference type="ARBA" id="ARBA00022967"/>
    </source>
</evidence>
<dbReference type="Gene3D" id="3.40.228.10">
    <property type="entry name" value="Dimethylsulfoxide Reductase, domain 2"/>
    <property type="match status" value="1"/>
</dbReference>
<comment type="catalytic activity">
    <reaction evidence="9 10">
        <text>a quinone + NADH + 5 H(+)(in) = a quinol + NAD(+) + 4 H(+)(out)</text>
        <dbReference type="Rhea" id="RHEA:57888"/>
        <dbReference type="ChEBI" id="CHEBI:15378"/>
        <dbReference type="ChEBI" id="CHEBI:24646"/>
        <dbReference type="ChEBI" id="CHEBI:57540"/>
        <dbReference type="ChEBI" id="CHEBI:57945"/>
        <dbReference type="ChEBI" id="CHEBI:132124"/>
    </reaction>
</comment>
<dbReference type="Gene3D" id="3.30.70.20">
    <property type="match status" value="1"/>
</dbReference>
<evidence type="ECO:0000256" key="1">
    <source>
        <dbReference type="ARBA" id="ARBA00001966"/>
    </source>
</evidence>
<dbReference type="GO" id="GO:0048038">
    <property type="term" value="F:quinone binding"/>
    <property type="evidence" value="ECO:0007669"/>
    <property type="project" value="UniProtKB-UniRule"/>
</dbReference>
<comment type="function">
    <text evidence="10">NDH-1 shuttles electrons from NADH, via FMN and iron-sulfur (Fe-S) centers, to quinones in the respiratory chain. Couples the redox reaction to proton translocation (for every two electrons transferred, four hydrogen ions are translocated across the cytoplasmic membrane), and thus conserves the redox energy in a proton gradient.</text>
</comment>
<dbReference type="Pfam" id="PF22117">
    <property type="entry name" value="Fer4_Nqo3"/>
    <property type="match status" value="1"/>
</dbReference>
<reference evidence="14 15" key="1">
    <citation type="submission" date="2018-08" db="EMBL/GenBank/DDBJ databases">
        <title>Achromobacter xylosoxidans Genome sequencing and assembly.</title>
        <authorList>
            <person name="Wang R."/>
            <person name="Rensing C."/>
            <person name="Li Y."/>
        </authorList>
    </citation>
    <scope>NUCLEOTIDE SEQUENCE [LARGE SCALE GENOMIC DNA]</scope>
    <source>
        <strain evidence="14 15">GD003A</strain>
    </source>
</reference>
<keyword evidence="5 10" id="KW-1278">Translocase</keyword>
<organism evidence="14 15">
    <name type="scientific">Alcaligenes xylosoxydans xylosoxydans</name>
    <name type="common">Achromobacter xylosoxidans</name>
    <dbReference type="NCBI Taxonomy" id="85698"/>
    <lineage>
        <taxon>Bacteria</taxon>
        <taxon>Pseudomonadati</taxon>
        <taxon>Pseudomonadota</taxon>
        <taxon>Betaproteobacteria</taxon>
        <taxon>Burkholderiales</taxon>
        <taxon>Alcaligenaceae</taxon>
        <taxon>Achromobacter</taxon>
    </lineage>
</organism>
<dbReference type="PROSITE" id="PS51085">
    <property type="entry name" value="2FE2S_FER_2"/>
    <property type="match status" value="1"/>
</dbReference>
<dbReference type="EC" id="7.1.1.-" evidence="10"/>
<evidence type="ECO:0000313" key="14">
    <source>
        <dbReference type="EMBL" id="RPJ92937.1"/>
    </source>
</evidence>
<dbReference type="Pfam" id="PF13510">
    <property type="entry name" value="Fer2_4"/>
    <property type="match status" value="1"/>
</dbReference>
<evidence type="ECO:0000256" key="6">
    <source>
        <dbReference type="ARBA" id="ARBA00023004"/>
    </source>
</evidence>
<keyword evidence="3 10" id="KW-0004">4Fe-4S</keyword>
<dbReference type="InterPro" id="IPR006963">
    <property type="entry name" value="Mopterin_OxRdtase_4Fe-4S_dom"/>
</dbReference>
<dbReference type="AlphaFoldDB" id="A0A424WII4"/>
<accession>A0A424WII4</accession>
<dbReference type="FunFam" id="3.10.20.740:FF:000001">
    <property type="entry name" value="NADH-quinone oxidoreductase subunit G"/>
    <property type="match status" value="1"/>
</dbReference>
<dbReference type="EMBL" id="QVXO01000005">
    <property type="protein sequence ID" value="RPJ92937.1"/>
    <property type="molecule type" value="Genomic_DNA"/>
</dbReference>
<dbReference type="RefSeq" id="WP_059374945.1">
    <property type="nucleotide sequence ID" value="NZ_CP061008.1"/>
</dbReference>
<comment type="caution">
    <text evidence="14">The sequence shown here is derived from an EMBL/GenBank/DDBJ whole genome shotgun (WGS) entry which is preliminary data.</text>
</comment>
<dbReference type="PROSITE" id="PS51669">
    <property type="entry name" value="4FE4S_MOW_BIS_MGD"/>
    <property type="match status" value="1"/>
</dbReference>
<evidence type="ECO:0000313" key="15">
    <source>
        <dbReference type="Proteomes" id="UP000285324"/>
    </source>
</evidence>
<dbReference type="SMART" id="SM00929">
    <property type="entry name" value="NADH-G_4Fe-4S_3"/>
    <property type="match status" value="1"/>
</dbReference>
<dbReference type="PANTHER" id="PTHR43105:SF13">
    <property type="entry name" value="NADH-UBIQUINONE OXIDOREDUCTASE 75 KDA SUBUNIT, MITOCHONDRIAL"/>
    <property type="match status" value="1"/>
</dbReference>
<gene>
    <name evidence="14" type="ORF">DY367_05425</name>
</gene>
<dbReference type="CDD" id="cd02772">
    <property type="entry name" value="MopB_NDH-1_NuoG2"/>
    <property type="match status" value="1"/>
</dbReference>
<dbReference type="Pfam" id="PF10588">
    <property type="entry name" value="NADH-G_4Fe-4S_3"/>
    <property type="match status" value="1"/>
</dbReference>
<comment type="cofactor">
    <cofactor evidence="10">
        <name>[2Fe-2S] cluster</name>
        <dbReference type="ChEBI" id="CHEBI:190135"/>
    </cofactor>
    <text evidence="10">Binds 1 [2Fe-2S] cluster per subunit.</text>
</comment>
<dbReference type="CDD" id="cd00207">
    <property type="entry name" value="fer2"/>
    <property type="match status" value="1"/>
</dbReference>
<evidence type="ECO:0000256" key="10">
    <source>
        <dbReference type="RuleBase" id="RU003525"/>
    </source>
</evidence>
<dbReference type="GO" id="GO:0016651">
    <property type="term" value="F:oxidoreductase activity, acting on NAD(P)H"/>
    <property type="evidence" value="ECO:0007669"/>
    <property type="project" value="InterPro"/>
</dbReference>
<dbReference type="GO" id="GO:0051539">
    <property type="term" value="F:4 iron, 4 sulfur cluster binding"/>
    <property type="evidence" value="ECO:0007669"/>
    <property type="project" value="UniProtKB-KW"/>
</dbReference>
<dbReference type="GO" id="GO:0042773">
    <property type="term" value="P:ATP synthesis coupled electron transport"/>
    <property type="evidence" value="ECO:0007669"/>
    <property type="project" value="InterPro"/>
</dbReference>
<evidence type="ECO:0000256" key="4">
    <source>
        <dbReference type="ARBA" id="ARBA00022723"/>
    </source>
</evidence>
<keyword evidence="6 10" id="KW-0408">Iron</keyword>
<feature type="domain" description="4Fe-4S His(Cys)3-ligated-type" evidence="13">
    <location>
        <begin position="78"/>
        <end position="117"/>
    </location>
</feature>
<comment type="cofactor">
    <cofactor evidence="1 10">
        <name>[4Fe-4S] cluster</name>
        <dbReference type="ChEBI" id="CHEBI:49883"/>
    </cofactor>
</comment>
<dbReference type="NCBIfam" id="TIGR01973">
    <property type="entry name" value="NuoG"/>
    <property type="match status" value="1"/>
</dbReference>
<name>A0A424WII4_ALCXX</name>
<dbReference type="PROSITE" id="PS00643">
    <property type="entry name" value="COMPLEX1_75K_3"/>
    <property type="match status" value="1"/>
</dbReference>
<dbReference type="FunFam" id="3.30.70.20:FF:000002">
    <property type="entry name" value="NADH-ubiquinone oxidoreductase 75 kDa subunit"/>
    <property type="match status" value="1"/>
</dbReference>
<keyword evidence="14" id="KW-0560">Oxidoreductase</keyword>
<dbReference type="InterPro" id="IPR000283">
    <property type="entry name" value="NADH_UbQ_OxRdtase_75kDa_su_CS"/>
</dbReference>
<dbReference type="SUPFAM" id="SSF53706">
    <property type="entry name" value="Formate dehydrogenase/DMSO reductase, domains 1-3"/>
    <property type="match status" value="1"/>
</dbReference>
<dbReference type="GO" id="GO:0016020">
    <property type="term" value="C:membrane"/>
    <property type="evidence" value="ECO:0007669"/>
    <property type="project" value="InterPro"/>
</dbReference>
<dbReference type="GO" id="GO:0046872">
    <property type="term" value="F:metal ion binding"/>
    <property type="evidence" value="ECO:0007669"/>
    <property type="project" value="UniProtKB-UniRule"/>
</dbReference>
<sequence>MVELTVDGNKVEVPEGSMVMHAAQKVGLYVPHFCYHKKLSIAANCRMCLVEVEKAPKALPACATPVTNGMVVHTCSEKAIAAQKSVMEFLLINHPLDCPICDQGGECQLQDLAVGYGGSSSRYQEEKRVVFHKDLGPLVSAEEMSRCIHCTRCVRFGQEIAGVMELGMLGRGEHSEITTFVGRSIESELSGNMIDICPVGALTSKPFRYSARTWELARRRSVSPHDSLGANLVVQVKGDRVMRVVPFEDEAVNECWISDRDRFSYEGLNSEDRLSAPMIKGTDGKWQEASWSDALAAVAQGLSRVRDSFGAGQIGALASEYATTEEYALLGRLVRSLGSENIDFRLRQTDAAFDAALTGAPWLGMPIAELDNLDRVLVVGSFLRKDHPLMAQRLRQAAKRGTQILMVDSAADDPLMPVAARITVAPSELARALAEVAVALAQAKEQAVPAEFASVAPSENAKLIAASLASGANTAVLMGNLAVASAQASTLAANGRAVAELAGGKFGFLTSGGNTVGGYLAGAIPGKGGKNAAAMLAEPLKAYVVLHAEPLLDADNGQQAIAALRGAQFAVALTPYRSAAAEWADVMLPVSPFTETSGTFVNAQGLAQSFKGTVTPFGQTRPGWKVLRVLGNVLHLAGFDDETSESVRDAVLAGGIEGRLSNEIKAPLGLGQAASGLERVADVPIYRTDAMVRRSEPLQAAPASKKPAAAMNGRTLTSLGLTAGVKVRVSNGQGAVELETVQDDAVADRAVRISAAFENTAALGGAFGQISVERA</sequence>
<evidence type="ECO:0000259" key="13">
    <source>
        <dbReference type="PROSITE" id="PS51839"/>
    </source>
</evidence>
<dbReference type="SUPFAM" id="SSF54862">
    <property type="entry name" value="4Fe-4S ferredoxins"/>
    <property type="match status" value="1"/>
</dbReference>
<dbReference type="Gene3D" id="3.10.20.740">
    <property type="match status" value="1"/>
</dbReference>
<dbReference type="InterPro" id="IPR050123">
    <property type="entry name" value="Prok_molybdopt-oxidoreductase"/>
</dbReference>
<evidence type="ECO:0000259" key="11">
    <source>
        <dbReference type="PROSITE" id="PS51085"/>
    </source>
</evidence>